<reference evidence="1 2" key="2">
    <citation type="journal article" date="2017" name="Genome Biol.">
        <title>New reference genome sequences of hot pepper reveal the massive evolution of plant disease-resistance genes by retroduplication.</title>
        <authorList>
            <person name="Kim S."/>
            <person name="Park J."/>
            <person name="Yeom S.I."/>
            <person name="Kim Y.M."/>
            <person name="Seo E."/>
            <person name="Kim K.T."/>
            <person name="Kim M.S."/>
            <person name="Lee J.M."/>
            <person name="Cheong K."/>
            <person name="Shin H.S."/>
            <person name="Kim S.B."/>
            <person name="Han K."/>
            <person name="Lee J."/>
            <person name="Park M."/>
            <person name="Lee H.A."/>
            <person name="Lee H.Y."/>
            <person name="Lee Y."/>
            <person name="Oh S."/>
            <person name="Lee J.H."/>
            <person name="Choi E."/>
            <person name="Choi E."/>
            <person name="Lee S.E."/>
            <person name="Jeon J."/>
            <person name="Kim H."/>
            <person name="Choi G."/>
            <person name="Song H."/>
            <person name="Lee J."/>
            <person name="Lee S.C."/>
            <person name="Kwon J.K."/>
            <person name="Lee H.Y."/>
            <person name="Koo N."/>
            <person name="Hong Y."/>
            <person name="Kim R.W."/>
            <person name="Kang W.H."/>
            <person name="Huh J.H."/>
            <person name="Kang B.C."/>
            <person name="Yang T.J."/>
            <person name="Lee Y.H."/>
            <person name="Bennetzen J.L."/>
            <person name="Choi D."/>
        </authorList>
    </citation>
    <scope>NUCLEOTIDE SEQUENCE [LARGE SCALE GENOMIC DNA]</scope>
    <source>
        <strain evidence="2">cv. CM334</strain>
    </source>
</reference>
<dbReference type="SUPFAM" id="SSF81606">
    <property type="entry name" value="PP2C-like"/>
    <property type="match status" value="1"/>
</dbReference>
<evidence type="ECO:0008006" key="3">
    <source>
        <dbReference type="Google" id="ProtNLM"/>
    </source>
</evidence>
<dbReference type="STRING" id="4072.A0A2G2YKM7"/>
<evidence type="ECO:0000313" key="2">
    <source>
        <dbReference type="Proteomes" id="UP000222542"/>
    </source>
</evidence>
<dbReference type="Gene3D" id="3.60.40.10">
    <property type="entry name" value="PPM-type phosphatase domain"/>
    <property type="match status" value="1"/>
</dbReference>
<proteinExistence type="predicted"/>
<organism evidence="1 2">
    <name type="scientific">Capsicum annuum</name>
    <name type="common">Capsicum pepper</name>
    <dbReference type="NCBI Taxonomy" id="4072"/>
    <lineage>
        <taxon>Eukaryota</taxon>
        <taxon>Viridiplantae</taxon>
        <taxon>Streptophyta</taxon>
        <taxon>Embryophyta</taxon>
        <taxon>Tracheophyta</taxon>
        <taxon>Spermatophyta</taxon>
        <taxon>Magnoliopsida</taxon>
        <taxon>eudicotyledons</taxon>
        <taxon>Gunneridae</taxon>
        <taxon>Pentapetalae</taxon>
        <taxon>asterids</taxon>
        <taxon>lamiids</taxon>
        <taxon>Solanales</taxon>
        <taxon>Solanaceae</taxon>
        <taxon>Solanoideae</taxon>
        <taxon>Capsiceae</taxon>
        <taxon>Capsicum</taxon>
    </lineage>
</organism>
<accession>A0A2G2YKM7</accession>
<dbReference type="AlphaFoldDB" id="A0A2G2YKM7"/>
<evidence type="ECO:0000313" key="1">
    <source>
        <dbReference type="EMBL" id="PHT70300.1"/>
    </source>
</evidence>
<reference evidence="1 2" key="1">
    <citation type="journal article" date="2014" name="Nat. Genet.">
        <title>Genome sequence of the hot pepper provides insights into the evolution of pungency in Capsicum species.</title>
        <authorList>
            <person name="Kim S."/>
            <person name="Park M."/>
            <person name="Yeom S.I."/>
            <person name="Kim Y.M."/>
            <person name="Lee J.M."/>
            <person name="Lee H.A."/>
            <person name="Seo E."/>
            <person name="Choi J."/>
            <person name="Cheong K."/>
            <person name="Kim K.T."/>
            <person name="Jung K."/>
            <person name="Lee G.W."/>
            <person name="Oh S.K."/>
            <person name="Bae C."/>
            <person name="Kim S.B."/>
            <person name="Lee H.Y."/>
            <person name="Kim S.Y."/>
            <person name="Kim M.S."/>
            <person name="Kang B.C."/>
            <person name="Jo Y.D."/>
            <person name="Yang H.B."/>
            <person name="Jeong H.J."/>
            <person name="Kang W.H."/>
            <person name="Kwon J.K."/>
            <person name="Shin C."/>
            <person name="Lim J.Y."/>
            <person name="Park J.H."/>
            <person name="Huh J.H."/>
            <person name="Kim J.S."/>
            <person name="Kim B.D."/>
            <person name="Cohen O."/>
            <person name="Paran I."/>
            <person name="Suh M.C."/>
            <person name="Lee S.B."/>
            <person name="Kim Y.K."/>
            <person name="Shin Y."/>
            <person name="Noh S.J."/>
            <person name="Park J."/>
            <person name="Seo Y.S."/>
            <person name="Kwon S.Y."/>
            <person name="Kim H.A."/>
            <person name="Park J.M."/>
            <person name="Kim H.J."/>
            <person name="Choi S.B."/>
            <person name="Bosland P.W."/>
            <person name="Reeves G."/>
            <person name="Jo S.H."/>
            <person name="Lee B.W."/>
            <person name="Cho H.T."/>
            <person name="Choi H.S."/>
            <person name="Lee M.S."/>
            <person name="Yu Y."/>
            <person name="Do Choi Y."/>
            <person name="Park B.S."/>
            <person name="van Deynze A."/>
            <person name="Ashrafi H."/>
            <person name="Hill T."/>
            <person name="Kim W.T."/>
            <person name="Pai H.S."/>
            <person name="Ahn H.K."/>
            <person name="Yeam I."/>
            <person name="Giovannoni J.J."/>
            <person name="Rose J.K."/>
            <person name="Sorensen I."/>
            <person name="Lee S.J."/>
            <person name="Kim R.W."/>
            <person name="Choi I.Y."/>
            <person name="Choi B.S."/>
            <person name="Lim J.S."/>
            <person name="Lee Y.H."/>
            <person name="Choi D."/>
        </authorList>
    </citation>
    <scope>NUCLEOTIDE SEQUENCE [LARGE SCALE GENOMIC DNA]</scope>
    <source>
        <strain evidence="2">cv. CM334</strain>
    </source>
</reference>
<sequence>MILTSSCCVTGVSENLAAVFSKGGKKGTSQDRFIVWEDFGCQDDMIFCGMFDGYGPWGHLIAKRVKKCHQFCLIIGRNGLPGW</sequence>
<comment type="caution">
    <text evidence="1">The sequence shown here is derived from an EMBL/GenBank/DDBJ whole genome shotgun (WGS) entry which is preliminary data.</text>
</comment>
<dbReference type="Gramene" id="PHT70300">
    <property type="protein sequence ID" value="PHT70300"/>
    <property type="gene ID" value="T459_25404"/>
</dbReference>
<protein>
    <recommendedName>
        <fullName evidence="3">PPM-type phosphatase domain-containing protein</fullName>
    </recommendedName>
</protein>
<dbReference type="EMBL" id="AYRZ02000010">
    <property type="protein sequence ID" value="PHT70300.1"/>
    <property type="molecule type" value="Genomic_DNA"/>
</dbReference>
<dbReference type="Proteomes" id="UP000222542">
    <property type="component" value="Unassembled WGS sequence"/>
</dbReference>
<keyword evidence="2" id="KW-1185">Reference proteome</keyword>
<name>A0A2G2YKM7_CAPAN</name>
<dbReference type="InterPro" id="IPR036457">
    <property type="entry name" value="PPM-type-like_dom_sf"/>
</dbReference>
<gene>
    <name evidence="1" type="ORF">T459_25404</name>
</gene>